<reference evidence="2 3" key="1">
    <citation type="submission" date="2018-05" db="EMBL/GenBank/DDBJ databases">
        <title>Chitinophaga sp. nov., isolated from rhizosphere soil of Alhagi.</title>
        <authorList>
            <person name="Liu Y."/>
        </authorList>
    </citation>
    <scope>NUCLEOTIDE SEQUENCE [LARGE SCALE GENOMIC DNA]</scope>
    <source>
        <strain evidence="2 3">T22</strain>
    </source>
</reference>
<feature type="chain" id="PRO_5045041776" evidence="1">
    <location>
        <begin position="28"/>
        <end position="359"/>
    </location>
</feature>
<keyword evidence="3" id="KW-1185">Reference proteome</keyword>
<evidence type="ECO:0000313" key="3">
    <source>
        <dbReference type="Proteomes" id="UP000246099"/>
    </source>
</evidence>
<protein>
    <submittedName>
        <fullName evidence="2">Tat pathway signal protein</fullName>
    </submittedName>
</protein>
<dbReference type="Proteomes" id="UP000246099">
    <property type="component" value="Chromosome"/>
</dbReference>
<proteinExistence type="predicted"/>
<dbReference type="PROSITE" id="PS51318">
    <property type="entry name" value="TAT"/>
    <property type="match status" value="1"/>
</dbReference>
<name>A0ABM6WE69_9BACT</name>
<sequence>MMNKRHFIKSLGLGGLAMMGPSLVTKAAALKPAAPAARQHRVWVTPHHEDTASELQQRYAAFREAGIGVVYFEEDSELHFRAAKDAGMEAHRWFWTMNKVDGELLAQHPEWYSENRNGQSCATHPPYVDHYRFLCPNKTEVAAYLRQQAEQVLSKDYVDGIQLDFIRFVDVILPVNLWPKYNIDQSRELPEYDFCYCGHCREKYKAVYGADPLEMPHPDQSPSWRTFRYNSITNMVRIMAEVARQHNKPITAAVFPTPEIAKRIVRQDWVNWPLDAVCPMIYHSFYKESVTWIGDAVAEGVKALHGSCPLYAGLFLPAFKGDMGQLKEGIRLAVENGAAGVSIFGKVTPEVLAVLREMA</sequence>
<dbReference type="InterPro" id="IPR006311">
    <property type="entry name" value="TAT_signal"/>
</dbReference>
<dbReference type="PANTHER" id="PTHR43405:SF1">
    <property type="entry name" value="GLYCOSYL HYDROLASE DIGH"/>
    <property type="match status" value="1"/>
</dbReference>
<dbReference type="InterPro" id="IPR052177">
    <property type="entry name" value="Divisome_Glycosyl_Hydrolase"/>
</dbReference>
<dbReference type="Gene3D" id="3.20.20.80">
    <property type="entry name" value="Glycosidases"/>
    <property type="match status" value="1"/>
</dbReference>
<evidence type="ECO:0000313" key="2">
    <source>
        <dbReference type="EMBL" id="AWO02316.1"/>
    </source>
</evidence>
<keyword evidence="1" id="KW-0732">Signal</keyword>
<gene>
    <name evidence="2" type="ORF">DLD77_10395</name>
</gene>
<accession>A0ABM6WE69</accession>
<feature type="signal peptide" evidence="1">
    <location>
        <begin position="1"/>
        <end position="27"/>
    </location>
</feature>
<evidence type="ECO:0000256" key="1">
    <source>
        <dbReference type="SAM" id="SignalP"/>
    </source>
</evidence>
<dbReference type="PANTHER" id="PTHR43405">
    <property type="entry name" value="GLYCOSYL HYDROLASE DIGH"/>
    <property type="match status" value="1"/>
</dbReference>
<organism evidence="2 3">
    <name type="scientific">Chitinophaga alhagiae</name>
    <dbReference type="NCBI Taxonomy" id="2203219"/>
    <lineage>
        <taxon>Bacteria</taxon>
        <taxon>Pseudomonadati</taxon>
        <taxon>Bacteroidota</taxon>
        <taxon>Chitinophagia</taxon>
        <taxon>Chitinophagales</taxon>
        <taxon>Chitinophagaceae</taxon>
        <taxon>Chitinophaga</taxon>
    </lineage>
</organism>
<dbReference type="EMBL" id="CP029600">
    <property type="protein sequence ID" value="AWO02316.1"/>
    <property type="molecule type" value="Genomic_DNA"/>
</dbReference>